<dbReference type="EMBL" id="CP044205">
    <property type="protein sequence ID" value="QFY42947.1"/>
    <property type="molecule type" value="Genomic_DNA"/>
</dbReference>
<accession>A0A5Q0BLH5</accession>
<sequence>MAINTIPKITDPMGKCWDQPSLQNIIIDDTHALMSNDDLNRLSEYSSSIPSGVYPGKMWRAKWRDTWLLRWYGESDVPGMCSNNQREILIV</sequence>
<gene>
    <name evidence="1" type="ORF">F6R98_10260</name>
</gene>
<reference evidence="1 2" key="1">
    <citation type="submission" date="2019-09" db="EMBL/GenBank/DDBJ databases">
        <title>Ecophysiology of the spiral-shaped methanotroph Methylospira mobilis as revealed by the complete genome sequence.</title>
        <authorList>
            <person name="Oshkin I.Y."/>
            <person name="Dedysh S.N."/>
            <person name="Miroshnikov K."/>
            <person name="Danilova O.V."/>
            <person name="Hakobyan A."/>
            <person name="Liesack W."/>
        </authorList>
    </citation>
    <scope>NUCLEOTIDE SEQUENCE [LARGE SCALE GENOMIC DNA]</scope>
    <source>
        <strain evidence="1 2">Shm1</strain>
    </source>
</reference>
<dbReference type="RefSeq" id="WP_153248936.1">
    <property type="nucleotide sequence ID" value="NZ_CP044205.1"/>
</dbReference>
<organism evidence="1 2">
    <name type="scientific">Candidatus Methylospira mobilis</name>
    <dbReference type="NCBI Taxonomy" id="1808979"/>
    <lineage>
        <taxon>Bacteria</taxon>
        <taxon>Pseudomonadati</taxon>
        <taxon>Pseudomonadota</taxon>
        <taxon>Gammaproteobacteria</taxon>
        <taxon>Methylococcales</taxon>
        <taxon>Methylococcaceae</taxon>
        <taxon>Candidatus Methylospira</taxon>
    </lineage>
</organism>
<dbReference type="OrthoDB" id="6636776at2"/>
<evidence type="ECO:0000313" key="1">
    <source>
        <dbReference type="EMBL" id="QFY42947.1"/>
    </source>
</evidence>
<keyword evidence="2" id="KW-1185">Reference proteome</keyword>
<dbReference type="Proteomes" id="UP000325755">
    <property type="component" value="Chromosome"/>
</dbReference>
<dbReference type="InParanoid" id="A0A5Q0BLH5"/>
<proteinExistence type="predicted"/>
<name>A0A5Q0BLH5_9GAMM</name>
<dbReference type="AlphaFoldDB" id="A0A5Q0BLH5"/>
<protein>
    <submittedName>
        <fullName evidence="1">Uncharacterized protein</fullName>
    </submittedName>
</protein>
<dbReference type="KEGG" id="mmob:F6R98_10260"/>
<evidence type="ECO:0000313" key="2">
    <source>
        <dbReference type="Proteomes" id="UP000325755"/>
    </source>
</evidence>